<feature type="transmembrane region" description="Helical" evidence="1">
    <location>
        <begin position="266"/>
        <end position="286"/>
    </location>
</feature>
<dbReference type="Proteomes" id="UP000325785">
    <property type="component" value="Chromosome"/>
</dbReference>
<sequence length="394" mass="41649">MTVGRPGVAAPAWPARNVAILGFVFSVALAVVLWRLNWLIGNGGGPFTQGDWLVNLQSGLVRRGVAGEVFLAVSDATGIGLLPLVGGVQAVLVVAIFAMIFHGALLARLPDRLLLILVSPLLVTFWAIDSVGAFRKELLGLLAFLPLLPQGRGRVAAWLVPVLFAVAVAAHEANAFFAPALCVGVMIRFGAEAPERRMRMVAVILAIGVLGFGFAIQYRSLPDTVAMCVALTARGLSPEICGGAIDWMDDPAGSARGPLRNLLDRYSQTAAALVFGALLVPVALAYRHAPKTRLWLAAGAVVFAGFLPLYAVAVDWGRWMSMFMFSAAFLTMLLAIHTEAGWLRRPVPPMVFGAVLVMSGGLGVYHYGGLPMPGFVPVVADIAARKLVGVGLLP</sequence>
<protein>
    <submittedName>
        <fullName evidence="2">Uncharacterized protein</fullName>
    </submittedName>
</protein>
<name>A0A0T5P7N3_9RHOB</name>
<keyword evidence="1" id="KW-1133">Transmembrane helix</keyword>
<feature type="transmembrane region" description="Helical" evidence="1">
    <location>
        <begin position="113"/>
        <end position="135"/>
    </location>
</feature>
<gene>
    <name evidence="3" type="ORF">RIdsm_03544</name>
    <name evidence="2" type="ORF">XM52_14825</name>
</gene>
<evidence type="ECO:0000313" key="4">
    <source>
        <dbReference type="Proteomes" id="UP000051401"/>
    </source>
</evidence>
<evidence type="ECO:0000313" key="3">
    <source>
        <dbReference type="EMBL" id="QEW27726.1"/>
    </source>
</evidence>
<feature type="transmembrane region" description="Helical" evidence="1">
    <location>
        <begin position="350"/>
        <end position="368"/>
    </location>
</feature>
<evidence type="ECO:0000313" key="5">
    <source>
        <dbReference type="Proteomes" id="UP000325785"/>
    </source>
</evidence>
<evidence type="ECO:0000256" key="1">
    <source>
        <dbReference type="SAM" id="Phobius"/>
    </source>
</evidence>
<dbReference type="EMBL" id="CP031598">
    <property type="protein sequence ID" value="QEW27726.1"/>
    <property type="molecule type" value="Genomic_DNA"/>
</dbReference>
<feature type="transmembrane region" description="Helical" evidence="1">
    <location>
        <begin position="199"/>
        <end position="218"/>
    </location>
</feature>
<keyword evidence="1" id="KW-0812">Transmembrane</keyword>
<evidence type="ECO:0000313" key="2">
    <source>
        <dbReference type="EMBL" id="KRS17114.1"/>
    </source>
</evidence>
<dbReference type="EMBL" id="LAXI01000009">
    <property type="protein sequence ID" value="KRS17114.1"/>
    <property type="molecule type" value="Genomic_DNA"/>
</dbReference>
<keyword evidence="4" id="KW-1185">Reference proteome</keyword>
<feature type="transmembrane region" description="Helical" evidence="1">
    <location>
        <begin position="319"/>
        <end position="338"/>
    </location>
</feature>
<dbReference type="PATRIC" id="fig|540747.5.peg.6048"/>
<dbReference type="Proteomes" id="UP000051401">
    <property type="component" value="Unassembled WGS sequence"/>
</dbReference>
<reference evidence="3 5" key="2">
    <citation type="submission" date="2018-08" db="EMBL/GenBank/DDBJ databases">
        <title>Genetic Globetrotter - A new plasmid hitch-hiking vast phylogenetic and geographic distances.</title>
        <authorList>
            <person name="Vollmers J."/>
            <person name="Petersen J."/>
        </authorList>
    </citation>
    <scope>NUCLEOTIDE SEQUENCE [LARGE SCALE GENOMIC DNA]</scope>
    <source>
        <strain evidence="3 5">DSM 26383</strain>
    </source>
</reference>
<feature type="transmembrane region" description="Helical" evidence="1">
    <location>
        <begin position="79"/>
        <end position="101"/>
    </location>
</feature>
<proteinExistence type="predicted"/>
<keyword evidence="1" id="KW-0472">Membrane</keyword>
<accession>A0A0T5P7N3</accession>
<organism evidence="2 4">
    <name type="scientific">Roseovarius indicus</name>
    <dbReference type="NCBI Taxonomy" id="540747"/>
    <lineage>
        <taxon>Bacteria</taxon>
        <taxon>Pseudomonadati</taxon>
        <taxon>Pseudomonadota</taxon>
        <taxon>Alphaproteobacteria</taxon>
        <taxon>Rhodobacterales</taxon>
        <taxon>Roseobacteraceae</taxon>
        <taxon>Roseovarius</taxon>
    </lineage>
</organism>
<feature type="transmembrane region" description="Helical" evidence="1">
    <location>
        <begin position="293"/>
        <end position="313"/>
    </location>
</feature>
<reference evidence="2 4" key="1">
    <citation type="submission" date="2015-04" db="EMBL/GenBank/DDBJ databases">
        <title>The draft genome sequence of Roseovarius indicus B108T.</title>
        <authorList>
            <person name="Li G."/>
            <person name="Lai Q."/>
            <person name="Shao Z."/>
            <person name="Yan P."/>
        </authorList>
    </citation>
    <scope>NUCLEOTIDE SEQUENCE [LARGE SCALE GENOMIC DNA]</scope>
    <source>
        <strain evidence="2 4">B108</strain>
    </source>
</reference>
<dbReference type="KEGG" id="rid:RIdsm_03544"/>
<feature type="transmembrane region" description="Helical" evidence="1">
    <location>
        <begin position="155"/>
        <end position="187"/>
    </location>
</feature>
<dbReference type="AlphaFoldDB" id="A0A0T5P7N3"/>
<feature type="transmembrane region" description="Helical" evidence="1">
    <location>
        <begin position="18"/>
        <end position="36"/>
    </location>
</feature>